<protein>
    <submittedName>
        <fullName evidence="2">Uncharacterized protein</fullName>
    </submittedName>
</protein>
<evidence type="ECO:0000313" key="5">
    <source>
        <dbReference type="Proteomes" id="UP000663829"/>
    </source>
</evidence>
<dbReference type="EMBL" id="CAJNOQ010019925">
    <property type="protein sequence ID" value="CAF1459689.1"/>
    <property type="molecule type" value="Genomic_DNA"/>
</dbReference>
<proteinExistence type="predicted"/>
<dbReference type="EMBL" id="CAJOBA010042012">
    <property type="protein sequence ID" value="CAF4124990.1"/>
    <property type="molecule type" value="Genomic_DNA"/>
</dbReference>
<dbReference type="Proteomes" id="UP000663829">
    <property type="component" value="Unassembled WGS sequence"/>
</dbReference>
<name>A0A815QB03_9BILA</name>
<accession>A0A815QB03</accession>
<evidence type="ECO:0000313" key="1">
    <source>
        <dbReference type="EMBL" id="CAF1316048.1"/>
    </source>
</evidence>
<evidence type="ECO:0000313" key="4">
    <source>
        <dbReference type="EMBL" id="CAF4330307.1"/>
    </source>
</evidence>
<dbReference type="Proteomes" id="UP000681722">
    <property type="component" value="Unassembled WGS sequence"/>
</dbReference>
<keyword evidence="5" id="KW-1185">Reference proteome</keyword>
<dbReference type="AlphaFoldDB" id="A0A815QB03"/>
<comment type="caution">
    <text evidence="2">The sequence shown here is derived from an EMBL/GenBank/DDBJ whole genome shotgun (WGS) entry which is preliminary data.</text>
</comment>
<dbReference type="EMBL" id="CAJOBC010085381">
    <property type="protein sequence ID" value="CAF4330307.1"/>
    <property type="molecule type" value="Genomic_DNA"/>
</dbReference>
<dbReference type="Proteomes" id="UP000677228">
    <property type="component" value="Unassembled WGS sequence"/>
</dbReference>
<dbReference type="Proteomes" id="UP000682733">
    <property type="component" value="Unassembled WGS sequence"/>
</dbReference>
<sequence length="114" mass="13066">MNIFVVIVISRLPGRNWWCRTCGGNRRMRVDETEIQSWTGGTKPVDRRDAGTLLLIIQQYVKPVLSPNIHTQMVTKLLEFHRNVDEKTDEGIIRANGESPRNGKYVSRLYIAAV</sequence>
<evidence type="ECO:0000313" key="2">
    <source>
        <dbReference type="EMBL" id="CAF1459689.1"/>
    </source>
</evidence>
<dbReference type="EMBL" id="CAJNOK010020417">
    <property type="protein sequence ID" value="CAF1316048.1"/>
    <property type="molecule type" value="Genomic_DNA"/>
</dbReference>
<reference evidence="2" key="1">
    <citation type="submission" date="2021-02" db="EMBL/GenBank/DDBJ databases">
        <authorList>
            <person name="Nowell W R."/>
        </authorList>
    </citation>
    <scope>NUCLEOTIDE SEQUENCE</scope>
</reference>
<gene>
    <name evidence="2" type="ORF">GPM918_LOCUS35034</name>
    <name evidence="1" type="ORF">OVA965_LOCUS29214</name>
    <name evidence="4" type="ORF">SRO942_LOCUS35747</name>
    <name evidence="3" type="ORF">TMI583_LOCUS29979</name>
</gene>
<organism evidence="2 5">
    <name type="scientific">Didymodactylos carnosus</name>
    <dbReference type="NCBI Taxonomy" id="1234261"/>
    <lineage>
        <taxon>Eukaryota</taxon>
        <taxon>Metazoa</taxon>
        <taxon>Spiralia</taxon>
        <taxon>Gnathifera</taxon>
        <taxon>Rotifera</taxon>
        <taxon>Eurotatoria</taxon>
        <taxon>Bdelloidea</taxon>
        <taxon>Philodinida</taxon>
        <taxon>Philodinidae</taxon>
        <taxon>Didymodactylos</taxon>
    </lineage>
</organism>
<evidence type="ECO:0000313" key="3">
    <source>
        <dbReference type="EMBL" id="CAF4124990.1"/>
    </source>
</evidence>